<gene>
    <name evidence="1" type="ORF">J2753_000918</name>
</gene>
<dbReference type="OrthoDB" id="269729at2157"/>
<organism evidence="1 2">
    <name type="scientific">Halolamina salifodinae</name>
    <dbReference type="NCBI Taxonomy" id="1202767"/>
    <lineage>
        <taxon>Archaea</taxon>
        <taxon>Methanobacteriati</taxon>
        <taxon>Methanobacteriota</taxon>
        <taxon>Stenosarchaea group</taxon>
        <taxon>Halobacteria</taxon>
        <taxon>Halobacteriales</taxon>
        <taxon>Haloferacaceae</taxon>
    </lineage>
</organism>
<evidence type="ECO:0000313" key="2">
    <source>
        <dbReference type="Proteomes" id="UP000823736"/>
    </source>
</evidence>
<protein>
    <submittedName>
        <fullName evidence="1">Uncharacterized protein</fullName>
    </submittedName>
</protein>
<dbReference type="RefSeq" id="WP_209490729.1">
    <property type="nucleotide sequence ID" value="NZ_JAGGLC010000001.1"/>
</dbReference>
<evidence type="ECO:0000313" key="1">
    <source>
        <dbReference type="EMBL" id="MBP1986445.1"/>
    </source>
</evidence>
<name>A0A8T4GYJ8_9EURY</name>
<sequence length="668" mass="72020">MTQGPTGEQTASGPVSFSLEGDVLTVRDEAGGGEIAMEVDGAASLTPATDAWFNVPIDDAVSVETTEIEVRQGTSTQIRTDDGEHYGSILDGEFTVGGGTYVDIDGALKLLLYVEEGPMEGSLIENGPTPGSLLLTFEKPTRVVIGARSHHEQPVATMTVTDDPEDLMTAASYLGSSIKEWSAERSWPTLRGHPPGIEYGDELHIPDSLSKPGTEVTVAVPRDIGDVLRVMPLAHYFGADVVPGEQAELRLGAQHVEPLGSGQELEQSVDDLLGHALVLDSLVRIGGYYSMPRYEYDELAAELPFYPPELYDQPIHRQLLEYLEVSFETVAPYVSTWPAVGTLRPTADDAETVPYLLNTLLRVHVTDDGLPREPSTLDKPVDLACSLDVPPGVAAFPPAARERASRHDRRAAGEATLLFVGEDAPGPEQFDGLDWERFELGGTPTVDFRRSVSREELRSLLAEPYAYVHYGDQVTEEGFVCSDGVLAFEDLPDGGVGAISFEWPRAPTASLVGIHDVATVACLFEESADADALAQFGIYLAVGRSVATSADLAGVEHARCLGDATLSMTRRPTGHAPLVYDVRRQEPDAYEVLARLDTDQHDTLGQIIATRLDPSQDRYQLTGTVEQFDGPVSAATLADLVAGDTILEVDWRPTATATPPSIEELLSE</sequence>
<proteinExistence type="predicted"/>
<reference evidence="1" key="1">
    <citation type="submission" date="2021-03" db="EMBL/GenBank/DDBJ databases">
        <title>Genomic Encyclopedia of Type Strains, Phase IV (KMG-IV): sequencing the most valuable type-strain genomes for metagenomic binning, comparative biology and taxonomic classification.</title>
        <authorList>
            <person name="Goeker M."/>
        </authorList>
    </citation>
    <scope>NUCLEOTIDE SEQUENCE</scope>
    <source>
        <strain evidence="1">DSM 26232</strain>
    </source>
</reference>
<accession>A0A8T4GYJ8</accession>
<dbReference type="EMBL" id="JAGGLC010000001">
    <property type="protein sequence ID" value="MBP1986445.1"/>
    <property type="molecule type" value="Genomic_DNA"/>
</dbReference>
<dbReference type="AlphaFoldDB" id="A0A8T4GYJ8"/>
<keyword evidence="2" id="KW-1185">Reference proteome</keyword>
<comment type="caution">
    <text evidence="1">The sequence shown here is derived from an EMBL/GenBank/DDBJ whole genome shotgun (WGS) entry which is preliminary data.</text>
</comment>
<dbReference type="Proteomes" id="UP000823736">
    <property type="component" value="Unassembled WGS sequence"/>
</dbReference>